<keyword evidence="2" id="KW-1185">Reference proteome</keyword>
<comment type="caution">
    <text evidence="1">The sequence shown here is derived from an EMBL/GenBank/DDBJ whole genome shotgun (WGS) entry which is preliminary data.</text>
</comment>
<dbReference type="Proteomes" id="UP001339167">
    <property type="component" value="Unassembled WGS sequence"/>
</dbReference>
<dbReference type="Gene3D" id="3.30.370.20">
    <property type="match status" value="1"/>
</dbReference>
<dbReference type="RefSeq" id="WP_330086385.1">
    <property type="nucleotide sequence ID" value="NZ_JAUGZK010000001.1"/>
</dbReference>
<evidence type="ECO:0000313" key="2">
    <source>
        <dbReference type="Proteomes" id="UP001339167"/>
    </source>
</evidence>
<gene>
    <name evidence="1" type="ORF">QWF21_02150</name>
</gene>
<dbReference type="InterPro" id="IPR012477">
    <property type="entry name" value="Glyco_transf_52"/>
</dbReference>
<protein>
    <submittedName>
        <fullName evidence="1">Glycosyltransferase family 52</fullName>
    </submittedName>
</protein>
<organism evidence="1 2">
    <name type="scientific">Alkalimonas mucilaginosa</name>
    <dbReference type="NCBI Taxonomy" id="3057676"/>
    <lineage>
        <taxon>Bacteria</taxon>
        <taxon>Pseudomonadati</taxon>
        <taxon>Pseudomonadota</taxon>
        <taxon>Gammaproteobacteria</taxon>
        <taxon>Alkalimonas</taxon>
    </lineage>
</organism>
<name>A0ABU7JBQ8_9GAMM</name>
<dbReference type="EMBL" id="JAUGZK010000001">
    <property type="protein sequence ID" value="MEE2023032.1"/>
    <property type="molecule type" value="Genomic_DNA"/>
</dbReference>
<evidence type="ECO:0000313" key="1">
    <source>
        <dbReference type="EMBL" id="MEE2023032.1"/>
    </source>
</evidence>
<dbReference type="Pfam" id="PF07922">
    <property type="entry name" value="Glyco_transf_52"/>
    <property type="match status" value="1"/>
</dbReference>
<proteinExistence type="predicted"/>
<sequence>MDLFICSTALQTVIAQRIIHEKKLINYEIFYFTHVESDKEKYYFHQLENKSRKSIFYLCRTRFPKYFLDIKRLFKAKKYNCIYLASVDNVYAHLVLTHCVFSKLITFDDGASNISKDSIYYISRRSKLTAIIYFLFGCRYSLEKVKRSSVEHFSIYPNRKNIIDNVSLISLFGEDNLARDMPVLTDECHVFLGSLLHVVANTNADYLSVKLEKYFKGLENFFYIQHPKDNSNYFNSFEKLPGNLIAEDLIVELGKKFKTVNVYGIGSAALFNLIGVEWVNIHTLVSPEVKSQFNDLSHSLIELGGNPFHIE</sequence>
<reference evidence="1 2" key="1">
    <citation type="submission" date="2023-06" db="EMBL/GenBank/DDBJ databases">
        <title>Alkalimonas sp., MEB004 an alkaliphilic bacterium isolated from Lonar Lake, India.</title>
        <authorList>
            <person name="Joshi A."/>
            <person name="Thite S."/>
        </authorList>
    </citation>
    <scope>NUCLEOTIDE SEQUENCE [LARGE SCALE GENOMIC DNA]</scope>
    <source>
        <strain evidence="1 2">MEB004</strain>
    </source>
</reference>
<accession>A0ABU7JBQ8</accession>